<gene>
    <name evidence="7" type="ORF">NDM98_10665</name>
</gene>
<comment type="caution">
    <text evidence="7">The sequence shown here is derived from an EMBL/GenBank/DDBJ whole genome shotgun (WGS) entry which is preliminary data.</text>
</comment>
<feature type="transmembrane region" description="Helical" evidence="6">
    <location>
        <begin position="53"/>
        <end position="75"/>
    </location>
</feature>
<dbReference type="Pfam" id="PF13440">
    <property type="entry name" value="Polysacc_synt_3"/>
    <property type="match status" value="1"/>
</dbReference>
<feature type="transmembrane region" description="Helical" evidence="6">
    <location>
        <begin position="87"/>
        <end position="109"/>
    </location>
</feature>
<feature type="transmembrane region" description="Helical" evidence="6">
    <location>
        <begin position="245"/>
        <end position="266"/>
    </location>
</feature>
<dbReference type="PANTHER" id="PTHR30250:SF28">
    <property type="entry name" value="POLYSACCHARIDE BIOSYNTHESIS PROTEIN"/>
    <property type="match status" value="1"/>
</dbReference>
<feature type="transmembrane region" description="Helical" evidence="6">
    <location>
        <begin position="375"/>
        <end position="395"/>
    </location>
</feature>
<dbReference type="InterPro" id="IPR050833">
    <property type="entry name" value="Poly_Biosynth_Transport"/>
</dbReference>
<feature type="transmembrane region" description="Helical" evidence="6">
    <location>
        <begin position="170"/>
        <end position="192"/>
    </location>
</feature>
<evidence type="ECO:0000256" key="4">
    <source>
        <dbReference type="ARBA" id="ARBA00022989"/>
    </source>
</evidence>
<organism evidence="7 8">
    <name type="scientific">Alkalicoccobacillus plakortidis</name>
    <dbReference type="NCBI Taxonomy" id="444060"/>
    <lineage>
        <taxon>Bacteria</taxon>
        <taxon>Bacillati</taxon>
        <taxon>Bacillota</taxon>
        <taxon>Bacilli</taxon>
        <taxon>Bacillales</taxon>
        <taxon>Bacillaceae</taxon>
        <taxon>Alkalicoccobacillus</taxon>
    </lineage>
</organism>
<feature type="transmembrane region" description="Helical" evidence="6">
    <location>
        <begin position="350"/>
        <end position="368"/>
    </location>
</feature>
<evidence type="ECO:0000256" key="1">
    <source>
        <dbReference type="ARBA" id="ARBA00004651"/>
    </source>
</evidence>
<keyword evidence="8" id="KW-1185">Reference proteome</keyword>
<feature type="transmembrane region" description="Helical" evidence="6">
    <location>
        <begin position="20"/>
        <end position="41"/>
    </location>
</feature>
<evidence type="ECO:0000313" key="8">
    <source>
        <dbReference type="Proteomes" id="UP001203665"/>
    </source>
</evidence>
<evidence type="ECO:0000256" key="5">
    <source>
        <dbReference type="ARBA" id="ARBA00023136"/>
    </source>
</evidence>
<feature type="transmembrane region" description="Helical" evidence="6">
    <location>
        <begin position="309"/>
        <end position="330"/>
    </location>
</feature>
<dbReference type="EMBL" id="JAMQJY010000001">
    <property type="protein sequence ID" value="MCM2675910.1"/>
    <property type="molecule type" value="Genomic_DNA"/>
</dbReference>
<evidence type="ECO:0000256" key="6">
    <source>
        <dbReference type="SAM" id="Phobius"/>
    </source>
</evidence>
<dbReference type="RefSeq" id="WP_251607289.1">
    <property type="nucleotide sequence ID" value="NZ_JAMQJY010000001.1"/>
</dbReference>
<dbReference type="Proteomes" id="UP001203665">
    <property type="component" value="Unassembled WGS sequence"/>
</dbReference>
<comment type="subcellular location">
    <subcellularLocation>
        <location evidence="1">Cell membrane</location>
        <topology evidence="1">Multi-pass membrane protein</topology>
    </subcellularLocation>
</comment>
<proteinExistence type="predicted"/>
<evidence type="ECO:0000256" key="2">
    <source>
        <dbReference type="ARBA" id="ARBA00022475"/>
    </source>
</evidence>
<keyword evidence="3 6" id="KW-0812">Transmembrane</keyword>
<accession>A0ABT0XJK2</accession>
<reference evidence="7" key="1">
    <citation type="submission" date="2022-06" db="EMBL/GenBank/DDBJ databases">
        <title>Alkalicoccobacillus porphyridii sp. nov., isolated from a marine red alga, Porphyridium purpureum and reclassification of Shouchella plakortidis and Shouchella gibsonii as Alkalicoccobacillus plakortidis comb. nov. and Alkalicoccobacillus gibsonii comb. nov.</title>
        <authorList>
            <person name="Kim K.H."/>
            <person name="Lee J.K."/>
            <person name="Han D.M."/>
            <person name="Baek J.H."/>
            <person name="Jeon C.O."/>
        </authorList>
    </citation>
    <scope>NUCLEOTIDE SEQUENCE</scope>
    <source>
        <strain evidence="7">DSM 19153</strain>
    </source>
</reference>
<evidence type="ECO:0000313" key="7">
    <source>
        <dbReference type="EMBL" id="MCM2675910.1"/>
    </source>
</evidence>
<name>A0ABT0XJK2_9BACI</name>
<keyword evidence="4 6" id="KW-1133">Transmembrane helix</keyword>
<keyword evidence="5 6" id="KW-0472">Membrane</keyword>
<keyword evidence="2" id="KW-1003">Cell membrane</keyword>
<feature type="transmembrane region" description="Helical" evidence="6">
    <location>
        <begin position="401"/>
        <end position="424"/>
    </location>
</feature>
<evidence type="ECO:0000256" key="3">
    <source>
        <dbReference type="ARBA" id="ARBA00022692"/>
    </source>
</evidence>
<protein>
    <submittedName>
        <fullName evidence="7">Oligosaccharide flippase family protein</fullName>
    </submittedName>
</protein>
<feature type="transmembrane region" description="Helical" evidence="6">
    <location>
        <begin position="121"/>
        <end position="140"/>
    </location>
</feature>
<dbReference type="PANTHER" id="PTHR30250">
    <property type="entry name" value="PST FAMILY PREDICTED COLANIC ACID TRANSPORTER"/>
    <property type="match status" value="1"/>
</dbReference>
<sequence length="434" mass="48333">MEQIKKLFRKLKSKSIIKNIVVLVSGTMAAQVITLLTTPLITRLFGPEIIGELGTFTSITEIIIPIAALAYPIAIVLPKHDIVAIKLIKLSVVIALILSVISLMLILILNSINLFDGMDTLNIALYFIPLVIIFSSLLQVSEQWLIRKKAFYITAKTNFLYSSLFNTSKIVLGLINPVSIGLIVVTTLGQLLKATMLSLNNKNNIINSYRIYTGNNEISIWLVGKKYKDFALFRSPQMLLHATSLSLPVLLLLNFFGPAAVGFYTISRTALNAPIQLIGKAVGDVFYPRISEAANNQENLYKLIYKATLLLGCVGIIPFSIIIIFGPTIFEFAFGHDWTKAGSYSQWMAIWMFFLFINQPSIRALPVLKAQKFHLVFTFFSLIVNTLGIVISYHYFKSDIISVAVFSLTGSLSNILLIIITLVISKNIKRGFLE</sequence>